<feature type="compositionally biased region" description="Gly residues" evidence="1">
    <location>
        <begin position="984"/>
        <end position="996"/>
    </location>
</feature>
<evidence type="ECO:0000259" key="2">
    <source>
        <dbReference type="Pfam" id="PF10373"/>
    </source>
</evidence>
<evidence type="ECO:0000313" key="5">
    <source>
        <dbReference type="Proteomes" id="UP000053558"/>
    </source>
</evidence>
<dbReference type="PANTHER" id="PTHR15696:SF36">
    <property type="entry name" value="NONSENSE-MEDIATED MRNA DECAY FACTOR"/>
    <property type="match status" value="1"/>
</dbReference>
<feature type="compositionally biased region" description="Basic and acidic residues" evidence="1">
    <location>
        <begin position="602"/>
        <end position="615"/>
    </location>
</feature>
<dbReference type="Pfam" id="PF10374">
    <property type="entry name" value="EST1"/>
    <property type="match status" value="1"/>
</dbReference>
<feature type="compositionally biased region" description="Polar residues" evidence="1">
    <location>
        <begin position="1105"/>
        <end position="1117"/>
    </location>
</feature>
<feature type="compositionally biased region" description="Pro residues" evidence="1">
    <location>
        <begin position="1128"/>
        <end position="1141"/>
    </location>
</feature>
<feature type="compositionally biased region" description="Low complexity" evidence="1">
    <location>
        <begin position="495"/>
        <end position="517"/>
    </location>
</feature>
<feature type="region of interest" description="Disordered" evidence="1">
    <location>
        <begin position="950"/>
        <end position="1149"/>
    </location>
</feature>
<feature type="region of interest" description="Disordered" evidence="1">
    <location>
        <begin position="187"/>
        <end position="246"/>
    </location>
</feature>
<feature type="domain" description="Telomerase activating protein Est1-like N-terminal" evidence="3">
    <location>
        <begin position="60"/>
        <end position="269"/>
    </location>
</feature>
<organism evidence="4 5">
    <name type="scientific">Coniophora puteana (strain RWD-64-598)</name>
    <name type="common">Brown rot fungus</name>
    <dbReference type="NCBI Taxonomy" id="741705"/>
    <lineage>
        <taxon>Eukaryota</taxon>
        <taxon>Fungi</taxon>
        <taxon>Dikarya</taxon>
        <taxon>Basidiomycota</taxon>
        <taxon>Agaricomycotina</taxon>
        <taxon>Agaricomycetes</taxon>
        <taxon>Agaricomycetidae</taxon>
        <taxon>Boletales</taxon>
        <taxon>Coniophorineae</taxon>
        <taxon>Coniophoraceae</taxon>
        <taxon>Coniophora</taxon>
    </lineage>
</organism>
<feature type="compositionally biased region" description="Low complexity" evidence="1">
    <location>
        <begin position="1063"/>
        <end position="1072"/>
    </location>
</feature>
<dbReference type="Pfam" id="PF10373">
    <property type="entry name" value="EST1_DNA_bind"/>
    <property type="match status" value="1"/>
</dbReference>
<accession>A0A5M3MN32</accession>
<keyword evidence="5" id="KW-1185">Reference proteome</keyword>
<feature type="region of interest" description="Disordered" evidence="1">
    <location>
        <begin position="495"/>
        <end position="524"/>
    </location>
</feature>
<feature type="compositionally biased region" description="Basic and acidic residues" evidence="1">
    <location>
        <begin position="191"/>
        <end position="208"/>
    </location>
</feature>
<feature type="region of interest" description="Disordered" evidence="1">
    <location>
        <begin position="91"/>
        <end position="114"/>
    </location>
</feature>
<feature type="region of interest" description="Disordered" evidence="1">
    <location>
        <begin position="1157"/>
        <end position="1176"/>
    </location>
</feature>
<evidence type="ECO:0000256" key="1">
    <source>
        <dbReference type="SAM" id="MobiDB-lite"/>
    </source>
</evidence>
<dbReference type="InterPro" id="IPR011990">
    <property type="entry name" value="TPR-like_helical_dom_sf"/>
</dbReference>
<sequence length="1253" mass="133536">MAESASHIAREASGLHQGLKELIRKLDPWDREVEFQRNNLRRHYLRLILVHPSDPESRDAQTRLWMQTSHQFISTYRDRLKALDHILQSAPRTTHNNVSSTGSGPRQGHAQGNHGPVEYRKLMQRFRQFLATEEKFWTAFVARCFRSFALQEAATALATLGILTDSPPETSNSTAHAQLPDVVVVSTEAHQAQHDGTTESVDGGRESRGSGGGGRGGGGGGGRSQNHFPPEDSSPPAPQSAAERASRIADLSKALVYLGDLARYRELYNESGGRPKAGHEDNAPARRGRNRRRGGGGGGGGGSQSGAGGGSLDNVARARDYSRAIAFYEQARLLVPSEGNPSNQLAILAQYQRDWFTSLYHHYKALCVRRPFETAADNMRVLLSKQLKLWRDSGRHKLVKDGGVSDVAAPAPVPVPVRLEQFKEQLVLLHASWQLSSDKFSRHVPASGIADEFASLVSERHLLTEVVSKVIILAQGALWKHRMIRDPAVAAAAATTGGSRHAGASPNAPASSGSSSNYTQPPPHEIESRIATHVLDMHRALLRVGIAELAEAPPDDAAADDLAQLITATFRRTLPALRIANKWLVANGKYVVQHTSSPVENGGERRSGTAADHGKGGKGGKGSKGDKNAMLSSASVSSFWATYARFFTALAGAFPMCRLKALDTPLEEDVDMRGFLPLRGLMYGEEAVGEAGAGVIGRKEGRHPNDEMLMRIWDLLSDAEKVAEMENSPVTLQGRTFATAYTSVDNVYRANHSTNNISNGTGVSATERLPVNAISGLKPNGARAQGPVQKNKGAGLYSDDPWQVFPVRAGTAVSADEDAMTNRTDEDIIREAISAAVDRSSVISTDEEMIMDEEDEIVWDPRTTISPQIAVQDRSHPQSPISPMLSPKTPHARVASLSFGQADAADMPAMLSMSSRSSNMHGRPPSGTTAEDLLNNVMGLGLSRNSMGVEQHSHALPPPNSPPRGGIWGEPSIAGQQNIWSVSLGGGGSPSTGLGGVPHHSANTSVGQSPRGHGYGALRQGHPGLGLGHTHTMSYSHSPSQSQPQQSIWAPAFESTQNGPVGQQQQQQQQQQSTRFASSPLRSPPQNVPLSSNNLLSPPGRHRSFSTGANTHYSSGIPSAPGLHPSALSPPRPDLAPPGWPPAQNAEAVSPARLPLSSPFMAQKSPPSGSPLTFSDPAFMTANPGVIGGGVGGGAHYGVPGNAGRRDAAARGDGSVQYGLGLGSPPSISMDMGAHHQRIPTMFAASPIWSKHG</sequence>
<feature type="compositionally biased region" description="Gly residues" evidence="1">
    <location>
        <begin position="209"/>
        <end position="223"/>
    </location>
</feature>
<protein>
    <recommendedName>
        <fullName evidence="6">DNA/RNA-binding domain-containing protein</fullName>
    </recommendedName>
</protein>
<dbReference type="GeneID" id="19202028"/>
<dbReference type="InterPro" id="IPR045153">
    <property type="entry name" value="Est1/Ebs1-like"/>
</dbReference>
<feature type="compositionally biased region" description="Low complexity" evidence="1">
    <location>
        <begin position="1028"/>
        <end position="1047"/>
    </location>
</feature>
<comment type="caution">
    <text evidence="4">The sequence shown here is derived from an EMBL/GenBank/DDBJ whole genome shotgun (WGS) entry which is preliminary data.</text>
</comment>
<evidence type="ECO:0000259" key="3">
    <source>
        <dbReference type="Pfam" id="PF10374"/>
    </source>
</evidence>
<dbReference type="PANTHER" id="PTHR15696">
    <property type="entry name" value="SMG-7 SUPPRESSOR WITH MORPHOLOGICAL EFFECT ON GENITALIA PROTEIN 7"/>
    <property type="match status" value="1"/>
</dbReference>
<dbReference type="Proteomes" id="UP000053558">
    <property type="component" value="Unassembled WGS sequence"/>
</dbReference>
<name>A0A5M3MN32_CONPW</name>
<dbReference type="InterPro" id="IPR019458">
    <property type="entry name" value="Est1-like_N"/>
</dbReference>
<proteinExistence type="predicted"/>
<dbReference type="KEGG" id="cput:CONPUDRAFT_145058"/>
<dbReference type="EMBL" id="JH711580">
    <property type="protein sequence ID" value="EIW80021.1"/>
    <property type="molecule type" value="Genomic_DNA"/>
</dbReference>
<feature type="compositionally biased region" description="Polar residues" evidence="1">
    <location>
        <begin position="91"/>
        <end position="104"/>
    </location>
</feature>
<gene>
    <name evidence="4" type="ORF">CONPUDRAFT_145058</name>
</gene>
<evidence type="ECO:0008006" key="6">
    <source>
        <dbReference type="Google" id="ProtNLM"/>
    </source>
</evidence>
<dbReference type="Gene3D" id="1.25.40.10">
    <property type="entry name" value="Tetratricopeptide repeat domain"/>
    <property type="match status" value="1"/>
</dbReference>
<dbReference type="InterPro" id="IPR018834">
    <property type="entry name" value="DNA/RNA-bd_Est1-type"/>
</dbReference>
<reference evidence="5" key="1">
    <citation type="journal article" date="2012" name="Science">
        <title>The Paleozoic origin of enzymatic lignin decomposition reconstructed from 31 fungal genomes.</title>
        <authorList>
            <person name="Floudas D."/>
            <person name="Binder M."/>
            <person name="Riley R."/>
            <person name="Barry K."/>
            <person name="Blanchette R.A."/>
            <person name="Henrissat B."/>
            <person name="Martinez A.T."/>
            <person name="Otillar R."/>
            <person name="Spatafora J.W."/>
            <person name="Yadav J.S."/>
            <person name="Aerts A."/>
            <person name="Benoit I."/>
            <person name="Boyd A."/>
            <person name="Carlson A."/>
            <person name="Copeland A."/>
            <person name="Coutinho P.M."/>
            <person name="de Vries R.P."/>
            <person name="Ferreira P."/>
            <person name="Findley K."/>
            <person name="Foster B."/>
            <person name="Gaskell J."/>
            <person name="Glotzer D."/>
            <person name="Gorecki P."/>
            <person name="Heitman J."/>
            <person name="Hesse C."/>
            <person name="Hori C."/>
            <person name="Igarashi K."/>
            <person name="Jurgens J.A."/>
            <person name="Kallen N."/>
            <person name="Kersten P."/>
            <person name="Kohler A."/>
            <person name="Kuees U."/>
            <person name="Kumar T.K.A."/>
            <person name="Kuo A."/>
            <person name="LaButti K."/>
            <person name="Larrondo L.F."/>
            <person name="Lindquist E."/>
            <person name="Ling A."/>
            <person name="Lombard V."/>
            <person name="Lucas S."/>
            <person name="Lundell T."/>
            <person name="Martin R."/>
            <person name="McLaughlin D.J."/>
            <person name="Morgenstern I."/>
            <person name="Morin E."/>
            <person name="Murat C."/>
            <person name="Nagy L.G."/>
            <person name="Nolan M."/>
            <person name="Ohm R.A."/>
            <person name="Patyshakuliyeva A."/>
            <person name="Rokas A."/>
            <person name="Ruiz-Duenas F.J."/>
            <person name="Sabat G."/>
            <person name="Salamov A."/>
            <person name="Samejima M."/>
            <person name="Schmutz J."/>
            <person name="Slot J.C."/>
            <person name="St John F."/>
            <person name="Stenlid J."/>
            <person name="Sun H."/>
            <person name="Sun S."/>
            <person name="Syed K."/>
            <person name="Tsang A."/>
            <person name="Wiebenga A."/>
            <person name="Young D."/>
            <person name="Pisabarro A."/>
            <person name="Eastwood D.C."/>
            <person name="Martin F."/>
            <person name="Cullen D."/>
            <person name="Grigoriev I.V."/>
            <person name="Hibbett D.S."/>
        </authorList>
    </citation>
    <scope>NUCLEOTIDE SEQUENCE [LARGE SCALE GENOMIC DNA]</scope>
    <source>
        <strain evidence="5">RWD-64-598 SS2</strain>
    </source>
</reference>
<dbReference type="RefSeq" id="XP_007770318.1">
    <property type="nucleotide sequence ID" value="XM_007772128.1"/>
</dbReference>
<feature type="region of interest" description="Disordered" evidence="1">
    <location>
        <begin position="595"/>
        <end position="627"/>
    </location>
</feature>
<feature type="domain" description="DNA/RNA-binding" evidence="2">
    <location>
        <begin position="324"/>
        <end position="396"/>
    </location>
</feature>
<dbReference type="SUPFAM" id="SSF48452">
    <property type="entry name" value="TPR-like"/>
    <property type="match status" value="1"/>
</dbReference>
<feature type="compositionally biased region" description="Gly residues" evidence="1">
    <location>
        <begin position="295"/>
        <end position="311"/>
    </location>
</feature>
<dbReference type="OrthoDB" id="69928at2759"/>
<evidence type="ECO:0000313" key="4">
    <source>
        <dbReference type="EMBL" id="EIW80021.1"/>
    </source>
</evidence>
<dbReference type="AlphaFoldDB" id="A0A5M3MN32"/>
<feature type="region of interest" description="Disordered" evidence="1">
    <location>
        <begin position="270"/>
        <end position="314"/>
    </location>
</feature>